<name>A0AAD5M8S1_PARTN</name>
<evidence type="ECO:0000313" key="1">
    <source>
        <dbReference type="EMBL" id="KAJ1353270.1"/>
    </source>
</evidence>
<gene>
    <name evidence="1" type="ORF">KIN20_009869</name>
</gene>
<evidence type="ECO:0000313" key="2">
    <source>
        <dbReference type="Proteomes" id="UP001196413"/>
    </source>
</evidence>
<dbReference type="AlphaFoldDB" id="A0AAD5M8S1"/>
<dbReference type="EMBL" id="JAHQIW010001657">
    <property type="protein sequence ID" value="KAJ1353270.1"/>
    <property type="molecule type" value="Genomic_DNA"/>
</dbReference>
<organism evidence="1 2">
    <name type="scientific">Parelaphostrongylus tenuis</name>
    <name type="common">Meningeal worm</name>
    <dbReference type="NCBI Taxonomy" id="148309"/>
    <lineage>
        <taxon>Eukaryota</taxon>
        <taxon>Metazoa</taxon>
        <taxon>Ecdysozoa</taxon>
        <taxon>Nematoda</taxon>
        <taxon>Chromadorea</taxon>
        <taxon>Rhabditida</taxon>
        <taxon>Rhabditina</taxon>
        <taxon>Rhabditomorpha</taxon>
        <taxon>Strongyloidea</taxon>
        <taxon>Metastrongylidae</taxon>
        <taxon>Parelaphostrongylus</taxon>
    </lineage>
</organism>
<sequence length="117" mass="13010">MSVSLFSTARHLVPTGQNVADCQQASSRWAGCLVAKRSEARSDGQAGIRSAKEAEQTVQPCQLHIQKREGLRPNDALPRNLIQTNDIEDEDLQRTNGYRQFKITGLVEDKNVEMSAE</sequence>
<dbReference type="Proteomes" id="UP001196413">
    <property type="component" value="Unassembled WGS sequence"/>
</dbReference>
<proteinExistence type="predicted"/>
<accession>A0AAD5M8S1</accession>
<comment type="caution">
    <text evidence="1">The sequence shown here is derived from an EMBL/GenBank/DDBJ whole genome shotgun (WGS) entry which is preliminary data.</text>
</comment>
<reference evidence="1" key="1">
    <citation type="submission" date="2021-06" db="EMBL/GenBank/DDBJ databases">
        <title>Parelaphostrongylus tenuis whole genome reference sequence.</title>
        <authorList>
            <person name="Garwood T.J."/>
            <person name="Larsen P.A."/>
            <person name="Fountain-Jones N.M."/>
            <person name="Garbe J.R."/>
            <person name="Macchietto M.G."/>
            <person name="Kania S.A."/>
            <person name="Gerhold R.W."/>
            <person name="Richards J.E."/>
            <person name="Wolf T.M."/>
        </authorList>
    </citation>
    <scope>NUCLEOTIDE SEQUENCE</scope>
    <source>
        <strain evidence="1">MNPRO001-30</strain>
        <tissue evidence="1">Meninges</tissue>
    </source>
</reference>
<keyword evidence="2" id="KW-1185">Reference proteome</keyword>
<protein>
    <submittedName>
        <fullName evidence="1">Uncharacterized protein</fullName>
    </submittedName>
</protein>